<evidence type="ECO:0000259" key="3">
    <source>
        <dbReference type="SMART" id="SM01204"/>
    </source>
</evidence>
<dbReference type="SMART" id="SM00897">
    <property type="entry name" value="FIST"/>
    <property type="match status" value="1"/>
</dbReference>
<evidence type="ECO:0008006" key="6">
    <source>
        <dbReference type="Google" id="ProtNLM"/>
    </source>
</evidence>
<feature type="domain" description="FIST C-domain" evidence="3">
    <location>
        <begin position="219"/>
        <end position="356"/>
    </location>
</feature>
<protein>
    <recommendedName>
        <fullName evidence="6">FIST domain-containing protein</fullName>
    </recommendedName>
</protein>
<dbReference type="Proteomes" id="UP000178794">
    <property type="component" value="Unassembled WGS sequence"/>
</dbReference>
<dbReference type="STRING" id="1798492.A3C89_00630"/>
<accession>A0A1F6DFQ3</accession>
<evidence type="ECO:0000313" key="5">
    <source>
        <dbReference type="Proteomes" id="UP000178794"/>
    </source>
</evidence>
<sequence>MIHVHTRTWDESLGWSQPSQKLPKAPQLVFIFGDTAIIETKNVYAQVRTLYPQSHILIATNAGTILGKDLLDSTLSLAALYFEKTRIWYAETTIDDIHRSRDVGARLAEFLPTTDLRHAFVVSDGVGVNGSQLVEGINATIPNTIAVTGALAADGFRSERTYVGLNAKPKRNTVGLIGFYGKHIHIAYSSQTGWHATSKKYTITRSDGNVLYELDNRPAVEVFTEIMGEELAAHLPTSGGAFPLELQLKDGSKVIRTVIGYDKEHQSLTFAGDIPSGTDAYIMNTTNELLAEHAGRAANKAMEKLGMQPQFALPVSCYGRKAFMKENTHLEVEALAKELGTTPTFGFYTNGELAPTEDSGVNCKWHNQTMTITLFAED</sequence>
<feature type="region of interest" description="Disordered" evidence="1">
    <location>
        <begin position="1"/>
        <end position="20"/>
    </location>
</feature>
<organism evidence="4 5">
    <name type="scientific">Candidatus Kaiserbacteria bacterium RIFCSPHIGHO2_02_FULL_50_50</name>
    <dbReference type="NCBI Taxonomy" id="1798492"/>
    <lineage>
        <taxon>Bacteria</taxon>
        <taxon>Candidatus Kaiseribacteriota</taxon>
    </lineage>
</organism>
<evidence type="ECO:0000313" key="4">
    <source>
        <dbReference type="EMBL" id="OGG60255.1"/>
    </source>
</evidence>
<evidence type="ECO:0000256" key="1">
    <source>
        <dbReference type="SAM" id="MobiDB-lite"/>
    </source>
</evidence>
<reference evidence="4 5" key="1">
    <citation type="journal article" date="2016" name="Nat. Commun.">
        <title>Thousands of microbial genomes shed light on interconnected biogeochemical processes in an aquifer system.</title>
        <authorList>
            <person name="Anantharaman K."/>
            <person name="Brown C.T."/>
            <person name="Hug L.A."/>
            <person name="Sharon I."/>
            <person name="Castelle C.J."/>
            <person name="Probst A.J."/>
            <person name="Thomas B.C."/>
            <person name="Singh A."/>
            <person name="Wilkins M.J."/>
            <person name="Karaoz U."/>
            <person name="Brodie E.L."/>
            <person name="Williams K.H."/>
            <person name="Hubbard S.S."/>
            <person name="Banfield J.F."/>
        </authorList>
    </citation>
    <scope>NUCLEOTIDE SEQUENCE [LARGE SCALE GENOMIC DNA]</scope>
</reference>
<evidence type="ECO:0000259" key="2">
    <source>
        <dbReference type="SMART" id="SM00897"/>
    </source>
</evidence>
<comment type="caution">
    <text evidence="4">The sequence shown here is derived from an EMBL/GenBank/DDBJ whole genome shotgun (WGS) entry which is preliminary data.</text>
</comment>
<dbReference type="InterPro" id="IPR013702">
    <property type="entry name" value="FIST_domain_N"/>
</dbReference>
<name>A0A1F6DFQ3_9BACT</name>
<dbReference type="Pfam" id="PF08495">
    <property type="entry name" value="FIST"/>
    <property type="match status" value="1"/>
</dbReference>
<dbReference type="PANTHER" id="PTHR40252:SF2">
    <property type="entry name" value="BLR0328 PROTEIN"/>
    <property type="match status" value="1"/>
</dbReference>
<dbReference type="AlphaFoldDB" id="A0A1F6DFQ3"/>
<feature type="domain" description="FIST" evidence="2">
    <location>
        <begin position="25"/>
        <end position="218"/>
    </location>
</feature>
<dbReference type="SMART" id="SM01204">
    <property type="entry name" value="FIST_C"/>
    <property type="match status" value="1"/>
</dbReference>
<dbReference type="InterPro" id="IPR019494">
    <property type="entry name" value="FIST_C"/>
</dbReference>
<proteinExistence type="predicted"/>
<dbReference type="EMBL" id="MFLF01000008">
    <property type="protein sequence ID" value="OGG60255.1"/>
    <property type="molecule type" value="Genomic_DNA"/>
</dbReference>
<dbReference type="PANTHER" id="PTHR40252">
    <property type="entry name" value="BLR0328 PROTEIN"/>
    <property type="match status" value="1"/>
</dbReference>
<gene>
    <name evidence="4" type="ORF">A3C89_00630</name>
</gene>
<dbReference type="Pfam" id="PF10442">
    <property type="entry name" value="FIST_C"/>
    <property type="match status" value="1"/>
</dbReference>